<sequence>MRFLRVISRLPFWFWYGVSDVLAFLAYRVVRYRRNVVEENLHRAFPEKSDAERQRITKDFYRNLGDVIVESLKTISISPEALRRRVRPVNPELLLDPLARGEGVLVMTSHQCNWEWLLLGSSLFLAPYPILAVYRPLHNQFFDELMQQIRGRFGATPTPDRRLLREVATLRNQPFVTAMVADQAPAPEHGYWTHFLHQETAFFRGSDRIAQAAGLRVLFTRMVRVGRGHYEISFTPIAAPPYNQEEPSQILDRYVEEAEAAIRATPADWLWSHKRWKHRRPEGMPITRTA</sequence>
<evidence type="ECO:0000256" key="5">
    <source>
        <dbReference type="ARBA" id="ARBA00023136"/>
    </source>
</evidence>
<evidence type="ECO:0000256" key="3">
    <source>
        <dbReference type="ARBA" id="ARBA00022519"/>
    </source>
</evidence>
<dbReference type="Proteomes" id="UP000198510">
    <property type="component" value="Unassembled WGS sequence"/>
</dbReference>
<evidence type="ECO:0000256" key="6">
    <source>
        <dbReference type="ARBA" id="ARBA00023315"/>
    </source>
</evidence>
<dbReference type="GO" id="GO:0016746">
    <property type="term" value="F:acyltransferase activity"/>
    <property type="evidence" value="ECO:0007669"/>
    <property type="project" value="UniProtKB-KW"/>
</dbReference>
<evidence type="ECO:0000256" key="2">
    <source>
        <dbReference type="ARBA" id="ARBA00022475"/>
    </source>
</evidence>
<keyword evidence="5" id="KW-0472">Membrane</keyword>
<dbReference type="CDD" id="cd07984">
    <property type="entry name" value="LPLAT_LABLAT-like"/>
    <property type="match status" value="1"/>
</dbReference>
<name>A0A1G9AKN2_9BACT</name>
<dbReference type="PIRSF" id="PIRSF026649">
    <property type="entry name" value="MsbB"/>
    <property type="match status" value="1"/>
</dbReference>
<dbReference type="GO" id="GO:0005886">
    <property type="term" value="C:plasma membrane"/>
    <property type="evidence" value="ECO:0007669"/>
    <property type="project" value="UniProtKB-SubCell"/>
</dbReference>
<accession>A0A1G9AKN2</accession>
<dbReference type="InterPro" id="IPR004960">
    <property type="entry name" value="LipA_acyltrans"/>
</dbReference>
<gene>
    <name evidence="7" type="ORF">SAMN05421823_102334</name>
</gene>
<dbReference type="OrthoDB" id="9801955at2"/>
<protein>
    <submittedName>
        <fullName evidence="7">KDO2-lipid IV(A) lauroyltransferase</fullName>
    </submittedName>
</protein>
<dbReference type="PANTHER" id="PTHR30606">
    <property type="entry name" value="LIPID A BIOSYNTHESIS LAUROYL ACYLTRANSFERASE"/>
    <property type="match status" value="1"/>
</dbReference>
<dbReference type="AlphaFoldDB" id="A0A1G9AKN2"/>
<keyword evidence="8" id="KW-1185">Reference proteome</keyword>
<evidence type="ECO:0000256" key="4">
    <source>
        <dbReference type="ARBA" id="ARBA00022679"/>
    </source>
</evidence>
<keyword evidence="4 7" id="KW-0808">Transferase</keyword>
<keyword evidence="3" id="KW-0997">Cell inner membrane</keyword>
<organism evidence="7 8">
    <name type="scientific">Catalinimonas alkaloidigena</name>
    <dbReference type="NCBI Taxonomy" id="1075417"/>
    <lineage>
        <taxon>Bacteria</taxon>
        <taxon>Pseudomonadati</taxon>
        <taxon>Bacteroidota</taxon>
        <taxon>Cytophagia</taxon>
        <taxon>Cytophagales</taxon>
        <taxon>Catalimonadaceae</taxon>
        <taxon>Catalinimonas</taxon>
    </lineage>
</organism>
<evidence type="ECO:0000313" key="8">
    <source>
        <dbReference type="Proteomes" id="UP000198510"/>
    </source>
</evidence>
<evidence type="ECO:0000313" key="7">
    <source>
        <dbReference type="EMBL" id="SDK27848.1"/>
    </source>
</evidence>
<dbReference type="RefSeq" id="WP_089679901.1">
    <property type="nucleotide sequence ID" value="NZ_FNFO01000002.1"/>
</dbReference>
<dbReference type="Pfam" id="PF03279">
    <property type="entry name" value="Lip_A_acyltrans"/>
    <property type="match status" value="1"/>
</dbReference>
<dbReference type="EMBL" id="FNFO01000002">
    <property type="protein sequence ID" value="SDK27848.1"/>
    <property type="molecule type" value="Genomic_DNA"/>
</dbReference>
<dbReference type="STRING" id="1075417.SAMN05421823_102334"/>
<dbReference type="GO" id="GO:0009247">
    <property type="term" value="P:glycolipid biosynthetic process"/>
    <property type="evidence" value="ECO:0007669"/>
    <property type="project" value="UniProtKB-ARBA"/>
</dbReference>
<comment type="subcellular location">
    <subcellularLocation>
        <location evidence="1">Cell inner membrane</location>
    </subcellularLocation>
</comment>
<proteinExistence type="predicted"/>
<keyword evidence="6" id="KW-0012">Acyltransferase</keyword>
<keyword evidence="2" id="KW-1003">Cell membrane</keyword>
<reference evidence="7 8" key="1">
    <citation type="submission" date="2016-10" db="EMBL/GenBank/DDBJ databases">
        <authorList>
            <person name="de Groot N.N."/>
        </authorList>
    </citation>
    <scope>NUCLEOTIDE SEQUENCE [LARGE SCALE GENOMIC DNA]</scope>
    <source>
        <strain evidence="7 8">DSM 25186</strain>
    </source>
</reference>
<dbReference type="PANTHER" id="PTHR30606:SF10">
    <property type="entry name" value="PHOSPHATIDYLINOSITOL MANNOSIDE ACYLTRANSFERASE"/>
    <property type="match status" value="1"/>
</dbReference>
<evidence type="ECO:0000256" key="1">
    <source>
        <dbReference type="ARBA" id="ARBA00004533"/>
    </source>
</evidence>